<keyword evidence="2" id="KW-0378">Hydrolase</keyword>
<dbReference type="Gene3D" id="3.40.50.1820">
    <property type="entry name" value="alpha/beta hydrolase"/>
    <property type="match status" value="1"/>
</dbReference>
<dbReference type="InterPro" id="IPR029058">
    <property type="entry name" value="AB_hydrolase_fold"/>
</dbReference>
<dbReference type="EMBL" id="JBHTMK010000031">
    <property type="protein sequence ID" value="MFD1368110.1"/>
    <property type="molecule type" value="Genomic_DNA"/>
</dbReference>
<dbReference type="GO" id="GO:0016787">
    <property type="term" value="F:hydrolase activity"/>
    <property type="evidence" value="ECO:0007669"/>
    <property type="project" value="UniProtKB-KW"/>
</dbReference>
<gene>
    <name evidence="2" type="ORF">ACFQ5G_22390</name>
</gene>
<dbReference type="Proteomes" id="UP001597183">
    <property type="component" value="Unassembled WGS sequence"/>
</dbReference>
<evidence type="ECO:0000313" key="2">
    <source>
        <dbReference type="EMBL" id="MFD1368110.1"/>
    </source>
</evidence>
<dbReference type="PRINTS" id="PR00412">
    <property type="entry name" value="EPOXHYDRLASE"/>
</dbReference>
<dbReference type="PRINTS" id="PR00111">
    <property type="entry name" value="ABHYDROLASE"/>
</dbReference>
<dbReference type="Pfam" id="PF12697">
    <property type="entry name" value="Abhydrolase_6"/>
    <property type="match status" value="1"/>
</dbReference>
<keyword evidence="3" id="KW-1185">Reference proteome</keyword>
<dbReference type="InterPro" id="IPR000073">
    <property type="entry name" value="AB_hydrolase_1"/>
</dbReference>
<feature type="domain" description="AB hydrolase-1" evidence="1">
    <location>
        <begin position="14"/>
        <end position="242"/>
    </location>
</feature>
<evidence type="ECO:0000259" key="1">
    <source>
        <dbReference type="Pfam" id="PF12697"/>
    </source>
</evidence>
<protein>
    <submittedName>
        <fullName evidence="2">Alpha/beta fold hydrolase</fullName>
    </submittedName>
</protein>
<sequence>MTLDFDVTGDGPAVLLLHSTVCDRRMWDPQVAALAAAGHRVVRLDLVGHGGTPVPTGRFDEAATVAELLDGLGINELALVGASGGGRLALEFAARQPDRVTALALLCTALRGHPGSPELEAFDEREEALLEAGDVAGAVDLNVDLWLGPEADDATRELVRTMQRHAFDVQLAAEDVAYEPVRTDPDLSRIAAPTLLVTGAHDLPDFREIALHLAGVLPRARHVELEWAGHLPSLERPEAVNELLRDFLA</sequence>
<dbReference type="InterPro" id="IPR050266">
    <property type="entry name" value="AB_hydrolase_sf"/>
</dbReference>
<organism evidence="2 3">
    <name type="scientific">Actinoplanes sichuanensis</name>
    <dbReference type="NCBI Taxonomy" id="512349"/>
    <lineage>
        <taxon>Bacteria</taxon>
        <taxon>Bacillati</taxon>
        <taxon>Actinomycetota</taxon>
        <taxon>Actinomycetes</taxon>
        <taxon>Micromonosporales</taxon>
        <taxon>Micromonosporaceae</taxon>
        <taxon>Actinoplanes</taxon>
    </lineage>
</organism>
<proteinExistence type="predicted"/>
<reference evidence="3" key="1">
    <citation type="journal article" date="2019" name="Int. J. Syst. Evol. Microbiol.">
        <title>The Global Catalogue of Microorganisms (GCM) 10K type strain sequencing project: providing services to taxonomists for standard genome sequencing and annotation.</title>
        <authorList>
            <consortium name="The Broad Institute Genomics Platform"/>
            <consortium name="The Broad Institute Genome Sequencing Center for Infectious Disease"/>
            <person name="Wu L."/>
            <person name="Ma J."/>
        </authorList>
    </citation>
    <scope>NUCLEOTIDE SEQUENCE [LARGE SCALE GENOMIC DNA]</scope>
    <source>
        <strain evidence="3">CCM 7526</strain>
    </source>
</reference>
<dbReference type="RefSeq" id="WP_317787510.1">
    <property type="nucleotide sequence ID" value="NZ_AP028461.1"/>
</dbReference>
<evidence type="ECO:0000313" key="3">
    <source>
        <dbReference type="Proteomes" id="UP001597183"/>
    </source>
</evidence>
<name>A0ABW4AC45_9ACTN</name>
<dbReference type="InterPro" id="IPR000639">
    <property type="entry name" value="Epox_hydrolase-like"/>
</dbReference>
<accession>A0ABW4AC45</accession>
<dbReference type="PANTHER" id="PTHR43798">
    <property type="entry name" value="MONOACYLGLYCEROL LIPASE"/>
    <property type="match status" value="1"/>
</dbReference>
<dbReference type="SUPFAM" id="SSF53474">
    <property type="entry name" value="alpha/beta-Hydrolases"/>
    <property type="match status" value="1"/>
</dbReference>
<comment type="caution">
    <text evidence="2">The sequence shown here is derived from an EMBL/GenBank/DDBJ whole genome shotgun (WGS) entry which is preliminary data.</text>
</comment>